<dbReference type="InterPro" id="IPR017937">
    <property type="entry name" value="Thioredoxin_CS"/>
</dbReference>
<dbReference type="FunFam" id="3.40.30.10:FF:000001">
    <property type="entry name" value="Thioredoxin"/>
    <property type="match status" value="1"/>
</dbReference>
<dbReference type="Pfam" id="PF00085">
    <property type="entry name" value="Thioredoxin"/>
    <property type="match status" value="1"/>
</dbReference>
<gene>
    <name evidence="6" type="ORF">H4219_000490</name>
</gene>
<dbReference type="PRINTS" id="PR00421">
    <property type="entry name" value="THIOREDOXIN"/>
</dbReference>
<evidence type="ECO:0000313" key="7">
    <source>
        <dbReference type="Proteomes" id="UP001150538"/>
    </source>
</evidence>
<dbReference type="OrthoDB" id="2121326at2759"/>
<dbReference type="InterPro" id="IPR013766">
    <property type="entry name" value="Thioredoxin_domain"/>
</dbReference>
<evidence type="ECO:0000259" key="5">
    <source>
        <dbReference type="PROSITE" id="PS51352"/>
    </source>
</evidence>
<protein>
    <recommendedName>
        <fullName evidence="5">Thioredoxin domain-containing protein</fullName>
    </recommendedName>
</protein>
<evidence type="ECO:0000256" key="3">
    <source>
        <dbReference type="ARBA" id="ARBA00023157"/>
    </source>
</evidence>
<evidence type="ECO:0000256" key="2">
    <source>
        <dbReference type="ARBA" id="ARBA00022982"/>
    </source>
</evidence>
<dbReference type="Proteomes" id="UP001150538">
    <property type="component" value="Unassembled WGS sequence"/>
</dbReference>
<dbReference type="InterPro" id="IPR036249">
    <property type="entry name" value="Thioredoxin-like_sf"/>
</dbReference>
<comment type="caution">
    <text evidence="6">The sequence shown here is derived from an EMBL/GenBank/DDBJ whole genome shotgun (WGS) entry which is preliminary data.</text>
</comment>
<dbReference type="PANTHER" id="PTHR45663">
    <property type="entry name" value="GEO12009P1"/>
    <property type="match status" value="1"/>
</dbReference>
<dbReference type="PROSITE" id="PS00194">
    <property type="entry name" value="THIOREDOXIN_1"/>
    <property type="match status" value="1"/>
</dbReference>
<dbReference type="GO" id="GO:0005737">
    <property type="term" value="C:cytoplasm"/>
    <property type="evidence" value="ECO:0007669"/>
    <property type="project" value="TreeGrafter"/>
</dbReference>
<accession>A0A9W8A334</accession>
<keyword evidence="3" id="KW-1015">Disulfide bond</keyword>
<name>A0A9W8A334_9FUNG</name>
<dbReference type="PANTHER" id="PTHR45663:SF11">
    <property type="entry name" value="GEO12009P1"/>
    <property type="match status" value="1"/>
</dbReference>
<dbReference type="NCBIfam" id="TIGR01068">
    <property type="entry name" value="thioredoxin"/>
    <property type="match status" value="1"/>
</dbReference>
<dbReference type="Gene3D" id="3.40.30.10">
    <property type="entry name" value="Glutaredoxin"/>
    <property type="match status" value="1"/>
</dbReference>
<organism evidence="6 7">
    <name type="scientific">Mycoemilia scoparia</name>
    <dbReference type="NCBI Taxonomy" id="417184"/>
    <lineage>
        <taxon>Eukaryota</taxon>
        <taxon>Fungi</taxon>
        <taxon>Fungi incertae sedis</taxon>
        <taxon>Zoopagomycota</taxon>
        <taxon>Kickxellomycotina</taxon>
        <taxon>Kickxellomycetes</taxon>
        <taxon>Kickxellales</taxon>
        <taxon>Kickxellaceae</taxon>
        <taxon>Mycoemilia</taxon>
    </lineage>
</organism>
<dbReference type="PROSITE" id="PS51352">
    <property type="entry name" value="THIOREDOXIN_2"/>
    <property type="match status" value="1"/>
</dbReference>
<keyword evidence="7" id="KW-1185">Reference proteome</keyword>
<dbReference type="GO" id="GO:0015035">
    <property type="term" value="F:protein-disulfide reductase activity"/>
    <property type="evidence" value="ECO:0007669"/>
    <property type="project" value="InterPro"/>
</dbReference>
<sequence length="152" mass="17039">MTGMAFLSRAVFRRALVLPRSAIFQGTRKNLTLNRFYGTKYDEVKEITDEEFEDVIGDSTKPTLVDFYAEWCGPCKTLGPILAEAVEKDGRVRLVKINTDEYQDAAAEYQVSALPTVIAFKDGKIVDDFVGMLNKKKVEEFIQGVVSKSEGK</sequence>
<reference evidence="6" key="1">
    <citation type="submission" date="2022-07" db="EMBL/GenBank/DDBJ databases">
        <title>Phylogenomic reconstructions and comparative analyses of Kickxellomycotina fungi.</title>
        <authorList>
            <person name="Reynolds N.K."/>
            <person name="Stajich J.E."/>
            <person name="Barry K."/>
            <person name="Grigoriev I.V."/>
            <person name="Crous P."/>
            <person name="Smith M.E."/>
        </authorList>
    </citation>
    <scope>NUCLEOTIDE SEQUENCE</scope>
    <source>
        <strain evidence="6">NBRC 100468</strain>
    </source>
</reference>
<dbReference type="AlphaFoldDB" id="A0A9W8A334"/>
<evidence type="ECO:0000256" key="4">
    <source>
        <dbReference type="ARBA" id="ARBA00023284"/>
    </source>
</evidence>
<dbReference type="CDD" id="cd02947">
    <property type="entry name" value="TRX_family"/>
    <property type="match status" value="1"/>
</dbReference>
<evidence type="ECO:0000313" key="6">
    <source>
        <dbReference type="EMBL" id="KAJ1921757.1"/>
    </source>
</evidence>
<feature type="domain" description="Thioredoxin" evidence="5">
    <location>
        <begin position="41"/>
        <end position="147"/>
    </location>
</feature>
<evidence type="ECO:0000256" key="1">
    <source>
        <dbReference type="ARBA" id="ARBA00022448"/>
    </source>
</evidence>
<dbReference type="SUPFAM" id="SSF52833">
    <property type="entry name" value="Thioredoxin-like"/>
    <property type="match status" value="1"/>
</dbReference>
<keyword evidence="4" id="KW-0676">Redox-active center</keyword>
<keyword evidence="1" id="KW-0813">Transport</keyword>
<dbReference type="EMBL" id="JANBPU010000003">
    <property type="protein sequence ID" value="KAJ1921757.1"/>
    <property type="molecule type" value="Genomic_DNA"/>
</dbReference>
<proteinExistence type="predicted"/>
<keyword evidence="2" id="KW-0249">Electron transport</keyword>
<dbReference type="InterPro" id="IPR005746">
    <property type="entry name" value="Thioredoxin"/>
</dbReference>